<accession>A0ABR2VU60</accession>
<dbReference type="InterPro" id="IPR027417">
    <property type="entry name" value="P-loop_NTPase"/>
</dbReference>
<evidence type="ECO:0000313" key="8">
    <source>
        <dbReference type="Proteomes" id="UP001479436"/>
    </source>
</evidence>
<keyword evidence="2" id="KW-0963">Cytoplasm</keyword>
<sequence length="422" mass="48268">MFKNWKKKSSSTKSDSSERRFSLLGSKTSQSPVSGGSPDLRPFAYSKDDSGYQRKDSQTSTLLSAPSMVSLNSQTSSILEPGATSTLYPEEVQSTQSFHNPHAITKPVNNHTNDLPIPMIKEPTVLPKVSKERREVPSIQYEEASIDLQADENVMLVYRLDSRVQKLQKQVKDMRQYFKGLLKRDTEELVTASIKIQALARGYLTRKEYRDYKFVKLRGLHITRKLMTRCQLQKECSRIGGFTTEGGTDTEQDLAAVKIQRAWRGQMVRTRVGQHKRIEGAATRIQSLWRGYRTREANPRLMVKILRKRSKEQQKTIQRLTRDVKTLQIQMDEEIMIQKEHTDSLSYLHTEVRALKAEKAISPKKSPVAVRKPRLSSGPPAVDFSKFVTQEDFTYLKAEIEFLHQRLEELSSNANSANTKNS</sequence>
<keyword evidence="3" id="KW-0677">Repeat</keyword>
<dbReference type="PANTHER" id="PTHR22706">
    <property type="entry name" value="ASSEMBLY FACTOR FOR SPINDLE MICROTUBULES"/>
    <property type="match status" value="1"/>
</dbReference>
<evidence type="ECO:0000256" key="5">
    <source>
        <dbReference type="SAM" id="Coils"/>
    </source>
</evidence>
<keyword evidence="8" id="KW-1185">Reference proteome</keyword>
<gene>
    <name evidence="7" type="ORF">K7432_011722</name>
</gene>
<keyword evidence="4" id="KW-0112">Calmodulin-binding</keyword>
<dbReference type="SUPFAM" id="SSF52540">
    <property type="entry name" value="P-loop containing nucleoside triphosphate hydrolases"/>
    <property type="match status" value="1"/>
</dbReference>
<reference evidence="7 8" key="1">
    <citation type="submission" date="2023-04" db="EMBL/GenBank/DDBJ databases">
        <title>Genome of Basidiobolus ranarum AG-B5.</title>
        <authorList>
            <person name="Stajich J.E."/>
            <person name="Carter-House D."/>
            <person name="Gryganskyi A."/>
        </authorList>
    </citation>
    <scope>NUCLEOTIDE SEQUENCE [LARGE SCALE GENOMIC DNA]</scope>
    <source>
        <strain evidence="7 8">AG-B5</strain>
    </source>
</reference>
<evidence type="ECO:0000256" key="4">
    <source>
        <dbReference type="ARBA" id="ARBA00022860"/>
    </source>
</evidence>
<dbReference type="PROSITE" id="PS50096">
    <property type="entry name" value="IQ"/>
    <property type="match status" value="3"/>
</dbReference>
<organism evidence="7 8">
    <name type="scientific">Basidiobolus ranarum</name>
    <dbReference type="NCBI Taxonomy" id="34480"/>
    <lineage>
        <taxon>Eukaryota</taxon>
        <taxon>Fungi</taxon>
        <taxon>Fungi incertae sedis</taxon>
        <taxon>Zoopagomycota</taxon>
        <taxon>Entomophthoromycotina</taxon>
        <taxon>Basidiobolomycetes</taxon>
        <taxon>Basidiobolales</taxon>
        <taxon>Basidiobolaceae</taxon>
        <taxon>Basidiobolus</taxon>
    </lineage>
</organism>
<evidence type="ECO:0000256" key="1">
    <source>
        <dbReference type="ARBA" id="ARBA00004496"/>
    </source>
</evidence>
<evidence type="ECO:0000313" key="7">
    <source>
        <dbReference type="EMBL" id="KAK9701430.1"/>
    </source>
</evidence>
<dbReference type="Gene3D" id="1.20.5.190">
    <property type="match status" value="1"/>
</dbReference>
<feature type="compositionally biased region" description="Basic residues" evidence="6">
    <location>
        <begin position="1"/>
        <end position="10"/>
    </location>
</feature>
<dbReference type="InterPro" id="IPR051185">
    <property type="entry name" value="ASPM"/>
</dbReference>
<name>A0ABR2VU60_9FUNG</name>
<comment type="subcellular location">
    <subcellularLocation>
        <location evidence="1">Cytoplasm</location>
    </subcellularLocation>
</comment>
<dbReference type="Pfam" id="PF00612">
    <property type="entry name" value="IQ"/>
    <property type="match status" value="3"/>
</dbReference>
<dbReference type="SMART" id="SM00015">
    <property type="entry name" value="IQ"/>
    <property type="match status" value="3"/>
</dbReference>
<evidence type="ECO:0000256" key="2">
    <source>
        <dbReference type="ARBA" id="ARBA00022490"/>
    </source>
</evidence>
<evidence type="ECO:0000256" key="3">
    <source>
        <dbReference type="ARBA" id="ARBA00022737"/>
    </source>
</evidence>
<comment type="caution">
    <text evidence="7">The sequence shown here is derived from an EMBL/GenBank/DDBJ whole genome shotgun (WGS) entry which is preliminary data.</text>
</comment>
<dbReference type="PANTHER" id="PTHR22706:SF1">
    <property type="entry name" value="ASSEMBLY FACTOR FOR SPINDLE MICROTUBULES"/>
    <property type="match status" value="1"/>
</dbReference>
<dbReference type="InterPro" id="IPR000048">
    <property type="entry name" value="IQ_motif_EF-hand-BS"/>
</dbReference>
<dbReference type="EMBL" id="JASJQH010007815">
    <property type="protein sequence ID" value="KAK9701430.1"/>
    <property type="molecule type" value="Genomic_DNA"/>
</dbReference>
<feature type="region of interest" description="Disordered" evidence="6">
    <location>
        <begin position="1"/>
        <end position="67"/>
    </location>
</feature>
<protein>
    <submittedName>
        <fullName evidence="7">Uncharacterized protein</fullName>
    </submittedName>
</protein>
<feature type="compositionally biased region" description="Polar residues" evidence="6">
    <location>
        <begin position="25"/>
        <end position="34"/>
    </location>
</feature>
<feature type="compositionally biased region" description="Basic and acidic residues" evidence="6">
    <location>
        <begin position="46"/>
        <end position="57"/>
    </location>
</feature>
<proteinExistence type="predicted"/>
<dbReference type="CDD" id="cd23767">
    <property type="entry name" value="IQCD"/>
    <property type="match status" value="2"/>
</dbReference>
<feature type="compositionally biased region" description="Polar residues" evidence="6">
    <location>
        <begin position="58"/>
        <end position="67"/>
    </location>
</feature>
<dbReference type="Proteomes" id="UP001479436">
    <property type="component" value="Unassembled WGS sequence"/>
</dbReference>
<keyword evidence="5" id="KW-0175">Coiled coil</keyword>
<feature type="coiled-coil region" evidence="5">
    <location>
        <begin position="303"/>
        <end position="330"/>
    </location>
</feature>
<evidence type="ECO:0000256" key="6">
    <source>
        <dbReference type="SAM" id="MobiDB-lite"/>
    </source>
</evidence>